<sequence length="271" mass="30434">MGSQQPPRAIAPKPGDTVFRTDTSFHTRLQRASSACIECRKRKQRCDGASPCYICRRSGQDCVIDEESDGRRKIALKRKIDSLEQDNEMLRGLIQTIREVDEESALEYFRLIRSNLALEDVRQHFNANIVADSAGGEALTCMEVAHAERQTAGSKSYIGKTMNVIRAPAQSMDPVSDDIGSIAHHISLYPICLDDIETDSRRRISLSCKLKALKIIVTDILEALGNKKMSQRLVAAMRIKAFLEHVQHLLPRDSNNEETIRDCIEPRKLSA</sequence>
<dbReference type="GO" id="GO:0008270">
    <property type="term" value="F:zinc ion binding"/>
    <property type="evidence" value="ECO:0007669"/>
    <property type="project" value="InterPro"/>
</dbReference>
<dbReference type="SUPFAM" id="SSF57701">
    <property type="entry name" value="Zn2/Cys6 DNA-binding domain"/>
    <property type="match status" value="1"/>
</dbReference>
<dbReference type="AlphaFoldDB" id="A0A0U5CKQ9"/>
<gene>
    <name evidence="7" type="ORF">ASPCAL15071</name>
</gene>
<dbReference type="GO" id="GO:0003677">
    <property type="term" value="F:DNA binding"/>
    <property type="evidence" value="ECO:0007669"/>
    <property type="project" value="UniProtKB-KW"/>
</dbReference>
<evidence type="ECO:0000256" key="2">
    <source>
        <dbReference type="ARBA" id="ARBA00023125"/>
    </source>
</evidence>
<evidence type="ECO:0000313" key="8">
    <source>
        <dbReference type="Proteomes" id="UP000054771"/>
    </source>
</evidence>
<dbReference type="Proteomes" id="UP000054771">
    <property type="component" value="Unassembled WGS sequence"/>
</dbReference>
<dbReference type="OrthoDB" id="4356994at2759"/>
<dbReference type="SMART" id="SM00066">
    <property type="entry name" value="GAL4"/>
    <property type="match status" value="1"/>
</dbReference>
<evidence type="ECO:0000259" key="6">
    <source>
        <dbReference type="PROSITE" id="PS50048"/>
    </source>
</evidence>
<keyword evidence="5" id="KW-0175">Coiled coil</keyword>
<feature type="coiled-coil region" evidence="5">
    <location>
        <begin position="73"/>
        <end position="103"/>
    </location>
</feature>
<proteinExistence type="predicted"/>
<reference evidence="8" key="1">
    <citation type="journal article" date="2016" name="Genome Announc.">
        <title>Draft genome sequences of fungus Aspergillus calidoustus.</title>
        <authorList>
            <person name="Horn F."/>
            <person name="Linde J."/>
            <person name="Mattern D.J."/>
            <person name="Walther G."/>
            <person name="Guthke R."/>
            <person name="Scherlach K."/>
            <person name="Martin K."/>
            <person name="Brakhage A.A."/>
            <person name="Petzke L."/>
            <person name="Valiante V."/>
        </authorList>
    </citation>
    <scope>NUCLEOTIDE SEQUENCE [LARGE SCALE GENOMIC DNA]</scope>
    <source>
        <strain evidence="8">SF006504</strain>
    </source>
</reference>
<dbReference type="PANTHER" id="PTHR47256:SF1">
    <property type="entry name" value="ZN(II)2CYS6 TRANSCRIPTION FACTOR (EUROFUNG)"/>
    <property type="match status" value="1"/>
</dbReference>
<evidence type="ECO:0000256" key="4">
    <source>
        <dbReference type="ARBA" id="ARBA00023242"/>
    </source>
</evidence>
<dbReference type="InterPro" id="IPR053187">
    <property type="entry name" value="Notoamide_regulator"/>
</dbReference>
<dbReference type="EMBL" id="CDMC01000038">
    <property type="protein sequence ID" value="CEL11977.1"/>
    <property type="molecule type" value="Genomic_DNA"/>
</dbReference>
<keyword evidence="3" id="KW-0804">Transcription</keyword>
<evidence type="ECO:0000256" key="1">
    <source>
        <dbReference type="ARBA" id="ARBA00023015"/>
    </source>
</evidence>
<feature type="domain" description="Zn(2)-C6 fungal-type" evidence="6">
    <location>
        <begin position="35"/>
        <end position="64"/>
    </location>
</feature>
<dbReference type="InterPro" id="IPR036864">
    <property type="entry name" value="Zn2-C6_fun-type_DNA-bd_sf"/>
</dbReference>
<dbReference type="PANTHER" id="PTHR47256">
    <property type="entry name" value="ZN(II)2CYS6 TRANSCRIPTION FACTOR (EUROFUNG)-RELATED"/>
    <property type="match status" value="1"/>
</dbReference>
<dbReference type="InterPro" id="IPR001138">
    <property type="entry name" value="Zn2Cys6_DnaBD"/>
</dbReference>
<keyword evidence="2" id="KW-0238">DNA-binding</keyword>
<dbReference type="STRING" id="454130.A0A0U5CKQ9"/>
<accession>A0A0U5CKQ9</accession>
<dbReference type="GO" id="GO:0000981">
    <property type="term" value="F:DNA-binding transcription factor activity, RNA polymerase II-specific"/>
    <property type="evidence" value="ECO:0007669"/>
    <property type="project" value="InterPro"/>
</dbReference>
<evidence type="ECO:0000256" key="5">
    <source>
        <dbReference type="SAM" id="Coils"/>
    </source>
</evidence>
<keyword evidence="4" id="KW-0539">Nucleus</keyword>
<dbReference type="CDD" id="cd00067">
    <property type="entry name" value="GAL4"/>
    <property type="match status" value="1"/>
</dbReference>
<name>A0A0U5CKQ9_ASPCI</name>
<keyword evidence="8" id="KW-1185">Reference proteome</keyword>
<organism evidence="7 8">
    <name type="scientific">Aspergillus calidoustus</name>
    <dbReference type="NCBI Taxonomy" id="454130"/>
    <lineage>
        <taxon>Eukaryota</taxon>
        <taxon>Fungi</taxon>
        <taxon>Dikarya</taxon>
        <taxon>Ascomycota</taxon>
        <taxon>Pezizomycotina</taxon>
        <taxon>Eurotiomycetes</taxon>
        <taxon>Eurotiomycetidae</taxon>
        <taxon>Eurotiales</taxon>
        <taxon>Aspergillaceae</taxon>
        <taxon>Aspergillus</taxon>
        <taxon>Aspergillus subgen. Nidulantes</taxon>
    </lineage>
</organism>
<dbReference type="Pfam" id="PF00172">
    <property type="entry name" value="Zn_clus"/>
    <property type="match status" value="1"/>
</dbReference>
<dbReference type="PROSITE" id="PS00463">
    <property type="entry name" value="ZN2_CY6_FUNGAL_1"/>
    <property type="match status" value="1"/>
</dbReference>
<dbReference type="PROSITE" id="PS50048">
    <property type="entry name" value="ZN2_CY6_FUNGAL_2"/>
    <property type="match status" value="1"/>
</dbReference>
<keyword evidence="1" id="KW-0805">Transcription regulation</keyword>
<dbReference type="Gene3D" id="4.10.240.10">
    <property type="entry name" value="Zn(2)-C6 fungal-type DNA-binding domain"/>
    <property type="match status" value="1"/>
</dbReference>
<protein>
    <recommendedName>
        <fullName evidence="6">Zn(2)-C6 fungal-type domain-containing protein</fullName>
    </recommendedName>
</protein>
<evidence type="ECO:0000313" key="7">
    <source>
        <dbReference type="EMBL" id="CEL11977.1"/>
    </source>
</evidence>
<evidence type="ECO:0000256" key="3">
    <source>
        <dbReference type="ARBA" id="ARBA00023163"/>
    </source>
</evidence>